<dbReference type="Pfam" id="PF08813">
    <property type="entry name" value="Phage_tail_3"/>
    <property type="match status" value="1"/>
</dbReference>
<dbReference type="Proteomes" id="UP000242792">
    <property type="component" value="Chromosome"/>
</dbReference>
<accession>A0A1V0BHE0</accession>
<dbReference type="GeneID" id="83040577"/>
<organism evidence="1 2">
    <name type="scientific">Comamonas kerstersii</name>
    <dbReference type="NCBI Taxonomy" id="225992"/>
    <lineage>
        <taxon>Bacteria</taxon>
        <taxon>Pseudomonadati</taxon>
        <taxon>Pseudomonadota</taxon>
        <taxon>Betaproteobacteria</taxon>
        <taxon>Burkholderiales</taxon>
        <taxon>Comamonadaceae</taxon>
        <taxon>Comamonas</taxon>
    </lineage>
</organism>
<evidence type="ECO:0000313" key="2">
    <source>
        <dbReference type="Proteomes" id="UP000242792"/>
    </source>
</evidence>
<dbReference type="KEGG" id="cke:B5M06_14790"/>
<dbReference type="EMBL" id="CP020121">
    <property type="protein sequence ID" value="AQZ99327.1"/>
    <property type="molecule type" value="Genomic_DNA"/>
</dbReference>
<protein>
    <submittedName>
        <fullName evidence="1">Phage tail protein</fullName>
    </submittedName>
</protein>
<dbReference type="Gene3D" id="2.40.30.20">
    <property type="match status" value="1"/>
</dbReference>
<proteinExistence type="predicted"/>
<dbReference type="RefSeq" id="WP_054067851.1">
    <property type="nucleotide sequence ID" value="NZ_CP020121.1"/>
</dbReference>
<sequence>MPSLPTGARHSLCTVFAEEVAVTAISNATEAVCTAPGHGLVAGDIVLIESGWSRLNNRSFRVKSVDADTFTLEGKKANTSNTEFYIPGGGAGSVKKAITWVDIDQVISTSTSGGEAKKVTYRYENDENEYEINDGWTPVSRTMEIDSDAIDTPGYNALLDLTEVQTTTIMRTINRNGSITLLPCTVALNEEEIRQEGQINRVRVDVSGKARSIRYKS</sequence>
<dbReference type="OrthoDB" id="6538688at2"/>
<reference evidence="1 2" key="1">
    <citation type="submission" date="2017-03" db="EMBL/GenBank/DDBJ databases">
        <title>Rapid Whole Genome Sequencing of Comamonas kerstersii Causing Continuous ambulatory Peritoneal Dialysis-Associated Peritonitis.</title>
        <authorList>
            <person name="Zheng B."/>
        </authorList>
    </citation>
    <scope>NUCLEOTIDE SEQUENCE [LARGE SCALE GENOMIC DNA]</scope>
    <source>
        <strain evidence="1 2">8943</strain>
    </source>
</reference>
<name>A0A1V0BHE0_9BURK</name>
<dbReference type="InterPro" id="IPR023366">
    <property type="entry name" value="ATP_synth_asu-like_sf"/>
</dbReference>
<gene>
    <name evidence="1" type="ORF">B5M06_14790</name>
</gene>
<dbReference type="InterPro" id="IPR014918">
    <property type="entry name" value="Phage_tail_3"/>
</dbReference>
<dbReference type="AlphaFoldDB" id="A0A1V0BHE0"/>
<evidence type="ECO:0000313" key="1">
    <source>
        <dbReference type="EMBL" id="AQZ99327.1"/>
    </source>
</evidence>